<evidence type="ECO:0000256" key="8">
    <source>
        <dbReference type="SAM" id="MobiDB-lite"/>
    </source>
</evidence>
<dbReference type="GO" id="GO:0004519">
    <property type="term" value="F:endonuclease activity"/>
    <property type="evidence" value="ECO:0007669"/>
    <property type="project" value="UniProtKB-KW"/>
</dbReference>
<keyword evidence="1 6" id="KW-0540">Nuclease</keyword>
<dbReference type="Gene3D" id="3.40.960.10">
    <property type="entry name" value="VSR Endonuclease"/>
    <property type="match status" value="1"/>
</dbReference>
<keyword evidence="7" id="KW-0175">Coiled coil</keyword>
<name>A0A4R6BT78_9STAP</name>
<evidence type="ECO:0000256" key="1">
    <source>
        <dbReference type="ARBA" id="ARBA00022722"/>
    </source>
</evidence>
<dbReference type="SUPFAM" id="SSF52980">
    <property type="entry name" value="Restriction endonuclease-like"/>
    <property type="match status" value="1"/>
</dbReference>
<dbReference type="OrthoDB" id="9801520at2"/>
<comment type="similarity">
    <text evidence="6">Belongs to the vsr family.</text>
</comment>
<keyword evidence="5 6" id="KW-0234">DNA repair</keyword>
<evidence type="ECO:0000313" key="10">
    <source>
        <dbReference type="Proteomes" id="UP000294802"/>
    </source>
</evidence>
<evidence type="ECO:0000256" key="3">
    <source>
        <dbReference type="ARBA" id="ARBA00022763"/>
    </source>
</evidence>
<protein>
    <recommendedName>
        <fullName evidence="6">Very short patch repair endonuclease</fullName>
        <ecNumber evidence="6">3.1.-.-</ecNumber>
    </recommendedName>
</protein>
<gene>
    <name evidence="9" type="primary">vsr</name>
    <name evidence="9" type="ORF">ERX29_08190</name>
</gene>
<accession>A0A4R6BT78</accession>
<dbReference type="EMBL" id="SCWB01000013">
    <property type="protein sequence ID" value="TDM07712.1"/>
    <property type="molecule type" value="Genomic_DNA"/>
</dbReference>
<organism evidence="9 10">
    <name type="scientific">Macrococcus lamae</name>
    <dbReference type="NCBI Taxonomy" id="198484"/>
    <lineage>
        <taxon>Bacteria</taxon>
        <taxon>Bacillati</taxon>
        <taxon>Bacillota</taxon>
        <taxon>Bacilli</taxon>
        <taxon>Bacillales</taxon>
        <taxon>Staphylococcaceae</taxon>
        <taxon>Macrococcus</taxon>
    </lineage>
</organism>
<dbReference type="RefSeq" id="WP_133444227.1">
    <property type="nucleotide sequence ID" value="NZ_SCWB01000013.1"/>
</dbReference>
<dbReference type="InterPro" id="IPR004603">
    <property type="entry name" value="DNA_mismatch_endonuc_vsr"/>
</dbReference>
<comment type="function">
    <text evidence="6">May nick specific sequences that contain T:G mispairs resulting from m5C-deamination.</text>
</comment>
<dbReference type="NCBIfam" id="TIGR00632">
    <property type="entry name" value="vsr"/>
    <property type="match status" value="1"/>
</dbReference>
<dbReference type="CDD" id="cd00221">
    <property type="entry name" value="Vsr"/>
    <property type="match status" value="1"/>
</dbReference>
<dbReference type="GO" id="GO:0016787">
    <property type="term" value="F:hydrolase activity"/>
    <property type="evidence" value="ECO:0007669"/>
    <property type="project" value="UniProtKB-KW"/>
</dbReference>
<dbReference type="Proteomes" id="UP000294802">
    <property type="component" value="Unassembled WGS sequence"/>
</dbReference>
<sequence length="155" mass="18553">MKKSEYPSDRSYNMSRIKGKNSKPEEAVRKYLYHHGFGYRKNYRKLPGSPDIYLPKYKTAIFVNGCFWHVHNCGKFVMPKSNQEFWQAKFNRNVARDEKNIEELTNMGYKVIVLWECGLDKEIAEETLEELVEMIVDESEDMRLREMSLYCDWDE</sequence>
<dbReference type="Pfam" id="PF03852">
    <property type="entry name" value="Vsr"/>
    <property type="match status" value="1"/>
</dbReference>
<dbReference type="InterPro" id="IPR011335">
    <property type="entry name" value="Restrct_endonuc-II-like"/>
</dbReference>
<evidence type="ECO:0000256" key="4">
    <source>
        <dbReference type="ARBA" id="ARBA00022801"/>
    </source>
</evidence>
<dbReference type="AlphaFoldDB" id="A0A4R6BT78"/>
<evidence type="ECO:0000256" key="5">
    <source>
        <dbReference type="ARBA" id="ARBA00023204"/>
    </source>
</evidence>
<dbReference type="EC" id="3.1.-.-" evidence="6"/>
<feature type="region of interest" description="Disordered" evidence="8">
    <location>
        <begin position="1"/>
        <end position="21"/>
    </location>
</feature>
<dbReference type="GO" id="GO:0006298">
    <property type="term" value="P:mismatch repair"/>
    <property type="evidence" value="ECO:0007669"/>
    <property type="project" value="UniProtKB-UniRule"/>
</dbReference>
<keyword evidence="2 6" id="KW-0255">Endonuclease</keyword>
<keyword evidence="4 6" id="KW-0378">Hydrolase</keyword>
<evidence type="ECO:0000256" key="2">
    <source>
        <dbReference type="ARBA" id="ARBA00022759"/>
    </source>
</evidence>
<evidence type="ECO:0000313" key="9">
    <source>
        <dbReference type="EMBL" id="TDM07712.1"/>
    </source>
</evidence>
<evidence type="ECO:0000256" key="6">
    <source>
        <dbReference type="PIRNR" id="PIRNR018267"/>
    </source>
</evidence>
<keyword evidence="3 6" id="KW-0227">DNA damage</keyword>
<dbReference type="PIRSF" id="PIRSF018267">
    <property type="entry name" value="VSR_endonuc"/>
    <property type="match status" value="1"/>
</dbReference>
<keyword evidence="10" id="KW-1185">Reference proteome</keyword>
<feature type="coiled-coil region" evidence="7">
    <location>
        <begin position="87"/>
        <end position="141"/>
    </location>
</feature>
<comment type="caution">
    <text evidence="9">The sequence shown here is derived from an EMBL/GenBank/DDBJ whole genome shotgun (WGS) entry which is preliminary data.</text>
</comment>
<reference evidence="9 10" key="1">
    <citation type="submission" date="2019-01" db="EMBL/GenBank/DDBJ databases">
        <title>Draft genome sequences of the type strains of six Macrococcus species.</title>
        <authorList>
            <person name="Mazhar S."/>
            <person name="Altermann E."/>
            <person name="Hill C."/>
            <person name="Mcauliffe O."/>
        </authorList>
    </citation>
    <scope>NUCLEOTIDE SEQUENCE [LARGE SCALE GENOMIC DNA]</scope>
    <source>
        <strain evidence="9 10">CCM4815</strain>
    </source>
</reference>
<proteinExistence type="inferred from homology"/>
<evidence type="ECO:0000256" key="7">
    <source>
        <dbReference type="SAM" id="Coils"/>
    </source>
</evidence>